<dbReference type="InterPro" id="IPR001723">
    <property type="entry name" value="Nuclear_hrmn_rcpt"/>
</dbReference>
<keyword evidence="4" id="KW-0805">Transcription regulation</keyword>
<dbReference type="Proteomes" id="UP000663833">
    <property type="component" value="Unassembled WGS sequence"/>
</dbReference>
<keyword evidence="3" id="KW-0862">Zinc</keyword>
<evidence type="ECO:0000256" key="8">
    <source>
        <dbReference type="ARBA" id="ARBA00023242"/>
    </source>
</evidence>
<dbReference type="PROSITE" id="PS51030">
    <property type="entry name" value="NUCLEAR_REC_DBD_2"/>
    <property type="match status" value="1"/>
</dbReference>
<dbReference type="Proteomes" id="UP000663865">
    <property type="component" value="Unassembled WGS sequence"/>
</dbReference>
<dbReference type="Proteomes" id="UP000663869">
    <property type="component" value="Unassembled WGS sequence"/>
</dbReference>
<organism evidence="13 16">
    <name type="scientific">Rotaria socialis</name>
    <dbReference type="NCBI Taxonomy" id="392032"/>
    <lineage>
        <taxon>Eukaryota</taxon>
        <taxon>Metazoa</taxon>
        <taxon>Spiralia</taxon>
        <taxon>Gnathifera</taxon>
        <taxon>Rotifera</taxon>
        <taxon>Eurotatoria</taxon>
        <taxon>Bdelloidea</taxon>
        <taxon>Philodinida</taxon>
        <taxon>Philodinidae</taxon>
        <taxon>Rotaria</taxon>
    </lineage>
</organism>
<evidence type="ECO:0000313" key="16">
    <source>
        <dbReference type="Proteomes" id="UP000663865"/>
    </source>
</evidence>
<dbReference type="InterPro" id="IPR013088">
    <property type="entry name" value="Znf_NHR/GATA"/>
</dbReference>
<dbReference type="PROSITE" id="PS00031">
    <property type="entry name" value="NUCLEAR_REC_DBD_1"/>
    <property type="match status" value="1"/>
</dbReference>
<dbReference type="PRINTS" id="PR00398">
    <property type="entry name" value="STRDHORMONER"/>
</dbReference>
<evidence type="ECO:0000256" key="6">
    <source>
        <dbReference type="ARBA" id="ARBA00023163"/>
    </source>
</evidence>
<keyword evidence="5" id="KW-0238">DNA-binding</keyword>
<sequence length="414" mass="48410">MNSDYVFVNGDNFIYDLETNNKDTFDAYLSDAKQRVTNMSKRFLQYDASSLNYNECGKKTEKTVLQCVVCGAKAFGYNFDRITCESCKAFFRRNALRNMVDLQCRFGGKCDITAENRRHCTYCRIRKCFTIGMRKDWIRSEKEKNKKLIQGEKQRKTKQTKRRLQISMPRDSENFNSPVTLSSADRASLNNISHCYDQYAGEPSISVYSAPQQVLTLRLHEFYNRKKPIVVSFISYFKHLPEFQQLNIDDQVLLIKQNIHILLPVNYALLKTPAHSQFRYTRIQTAGCVNNINLHSMYQLLSNTFVPFVTLDPLVVKLFLIILFLTTNLLTTNFDTVGYKQLGYIHRIQSAYTQLLWLYMIEKYGEKRAVILYTRIITTFLHLQTVINRIDSIIRLNKDTQYLDSLMKSILQLT</sequence>
<evidence type="ECO:0000256" key="3">
    <source>
        <dbReference type="ARBA" id="ARBA00022833"/>
    </source>
</evidence>
<dbReference type="EMBL" id="CAJNYU010000182">
    <property type="protein sequence ID" value="CAF3335949.1"/>
    <property type="molecule type" value="Genomic_DNA"/>
</dbReference>
<dbReference type="Gene3D" id="3.30.50.10">
    <property type="entry name" value="Erythroid Transcription Factor GATA-1, subunit A"/>
    <property type="match status" value="1"/>
</dbReference>
<dbReference type="Pfam" id="PF00105">
    <property type="entry name" value="zf-C4"/>
    <property type="match status" value="1"/>
</dbReference>
<dbReference type="EMBL" id="CAJNYT010004209">
    <property type="protein sequence ID" value="CAF3644167.1"/>
    <property type="molecule type" value="Genomic_DNA"/>
</dbReference>
<dbReference type="GO" id="GO:0004879">
    <property type="term" value="F:nuclear receptor activity"/>
    <property type="evidence" value="ECO:0007669"/>
    <property type="project" value="TreeGrafter"/>
</dbReference>
<dbReference type="GO" id="GO:0045944">
    <property type="term" value="P:positive regulation of transcription by RNA polymerase II"/>
    <property type="evidence" value="ECO:0007669"/>
    <property type="project" value="TreeGrafter"/>
</dbReference>
<dbReference type="EMBL" id="CAJNYV010000309">
    <property type="protein sequence ID" value="CAF3356138.1"/>
    <property type="molecule type" value="Genomic_DNA"/>
</dbReference>
<dbReference type="GO" id="GO:0000978">
    <property type="term" value="F:RNA polymerase II cis-regulatory region sequence-specific DNA binding"/>
    <property type="evidence" value="ECO:0007669"/>
    <property type="project" value="TreeGrafter"/>
</dbReference>
<dbReference type="OrthoDB" id="6355676at2759"/>
<evidence type="ECO:0000256" key="1">
    <source>
        <dbReference type="ARBA" id="ARBA00022723"/>
    </source>
</evidence>
<dbReference type="PANTHER" id="PTHR24082">
    <property type="entry name" value="NUCLEAR HORMONE RECEPTOR"/>
    <property type="match status" value="1"/>
</dbReference>
<dbReference type="AlphaFoldDB" id="A0A817WII9"/>
<dbReference type="PANTHER" id="PTHR24082:SF283">
    <property type="entry name" value="NUCLEAR HORMONE RECEPTOR HR96"/>
    <property type="match status" value="1"/>
</dbReference>
<feature type="region of interest" description="Disordered" evidence="9">
    <location>
        <begin position="146"/>
        <end position="169"/>
    </location>
</feature>
<feature type="domain" description="Nuclear receptor" evidence="10">
    <location>
        <begin position="64"/>
        <end position="140"/>
    </location>
</feature>
<evidence type="ECO:0000259" key="10">
    <source>
        <dbReference type="PROSITE" id="PS51030"/>
    </source>
</evidence>
<evidence type="ECO:0000313" key="12">
    <source>
        <dbReference type="EMBL" id="CAF3335949.1"/>
    </source>
</evidence>
<dbReference type="Proteomes" id="UP000663825">
    <property type="component" value="Unassembled WGS sequence"/>
</dbReference>
<keyword evidence="6" id="KW-0804">Transcription</keyword>
<dbReference type="InterPro" id="IPR001628">
    <property type="entry name" value="Znf_hrmn_rcpt"/>
</dbReference>
<proteinExistence type="predicted"/>
<evidence type="ECO:0000256" key="5">
    <source>
        <dbReference type="ARBA" id="ARBA00023125"/>
    </source>
</evidence>
<dbReference type="EMBL" id="CAJNXB010000670">
    <property type="protein sequence ID" value="CAF3083422.1"/>
    <property type="molecule type" value="Genomic_DNA"/>
</dbReference>
<dbReference type="PRINTS" id="PR00047">
    <property type="entry name" value="STROIDFINGER"/>
</dbReference>
<keyword evidence="8" id="KW-0539">Nucleus</keyword>
<dbReference type="EMBL" id="CAJNYD010001664">
    <property type="protein sequence ID" value="CAF3358408.1"/>
    <property type="molecule type" value="Genomic_DNA"/>
</dbReference>
<dbReference type="GO" id="GO:0008270">
    <property type="term" value="F:zinc ion binding"/>
    <property type="evidence" value="ECO:0007669"/>
    <property type="project" value="UniProtKB-KW"/>
</dbReference>
<evidence type="ECO:0000313" key="15">
    <source>
        <dbReference type="EMBL" id="CAF3644167.1"/>
    </source>
</evidence>
<dbReference type="GO" id="GO:0030154">
    <property type="term" value="P:cell differentiation"/>
    <property type="evidence" value="ECO:0007669"/>
    <property type="project" value="TreeGrafter"/>
</dbReference>
<evidence type="ECO:0000313" key="11">
    <source>
        <dbReference type="EMBL" id="CAF3083422.1"/>
    </source>
</evidence>
<evidence type="ECO:0000256" key="9">
    <source>
        <dbReference type="SAM" id="MobiDB-lite"/>
    </source>
</evidence>
<dbReference type="Gene3D" id="1.10.565.10">
    <property type="entry name" value="Retinoid X Receptor"/>
    <property type="match status" value="1"/>
</dbReference>
<reference evidence="13" key="1">
    <citation type="submission" date="2021-02" db="EMBL/GenBank/DDBJ databases">
        <authorList>
            <person name="Nowell W R."/>
        </authorList>
    </citation>
    <scope>NUCLEOTIDE SEQUENCE</scope>
</reference>
<evidence type="ECO:0000313" key="13">
    <source>
        <dbReference type="EMBL" id="CAF3356138.1"/>
    </source>
</evidence>
<keyword evidence="2" id="KW-0863">Zinc-finger</keyword>
<dbReference type="InterPro" id="IPR050234">
    <property type="entry name" value="Nuclear_hormone_rcpt_NR1"/>
</dbReference>
<gene>
    <name evidence="12" type="ORF">FME351_LOCUS3109</name>
    <name evidence="15" type="ORF">GRG538_LOCUS24839</name>
    <name evidence="13" type="ORF">KIK155_LOCUS4052</name>
    <name evidence="14" type="ORF">LUA448_LOCUS13716</name>
    <name evidence="11" type="ORF">TIS948_LOCUS5843</name>
</gene>
<dbReference type="GO" id="GO:0000122">
    <property type="term" value="P:negative regulation of transcription by RNA polymerase II"/>
    <property type="evidence" value="ECO:0007669"/>
    <property type="project" value="TreeGrafter"/>
</dbReference>
<evidence type="ECO:0000256" key="2">
    <source>
        <dbReference type="ARBA" id="ARBA00022771"/>
    </source>
</evidence>
<evidence type="ECO:0000256" key="4">
    <source>
        <dbReference type="ARBA" id="ARBA00023015"/>
    </source>
</evidence>
<dbReference type="SMART" id="SM00399">
    <property type="entry name" value="ZnF_C4"/>
    <property type="match status" value="1"/>
</dbReference>
<dbReference type="SUPFAM" id="SSF57716">
    <property type="entry name" value="Glucocorticoid receptor-like (DNA-binding domain)"/>
    <property type="match status" value="1"/>
</dbReference>
<protein>
    <recommendedName>
        <fullName evidence="10">Nuclear receptor domain-containing protein</fullName>
    </recommendedName>
</protein>
<keyword evidence="1" id="KW-0479">Metal-binding</keyword>
<feature type="compositionally biased region" description="Basic residues" evidence="9">
    <location>
        <begin position="155"/>
        <end position="164"/>
    </location>
</feature>
<evidence type="ECO:0000256" key="7">
    <source>
        <dbReference type="ARBA" id="ARBA00023170"/>
    </source>
</evidence>
<evidence type="ECO:0000313" key="14">
    <source>
        <dbReference type="EMBL" id="CAF3358408.1"/>
    </source>
</evidence>
<dbReference type="Proteomes" id="UP000663872">
    <property type="component" value="Unassembled WGS sequence"/>
</dbReference>
<name>A0A817WII9_9BILA</name>
<keyword evidence="7" id="KW-0675">Receptor</keyword>
<accession>A0A817WII9</accession>
<comment type="caution">
    <text evidence="13">The sequence shown here is derived from an EMBL/GenBank/DDBJ whole genome shotgun (WGS) entry which is preliminary data.</text>
</comment>
<dbReference type="InterPro" id="IPR035500">
    <property type="entry name" value="NHR-like_dom_sf"/>
</dbReference>
<dbReference type="SUPFAM" id="SSF48508">
    <property type="entry name" value="Nuclear receptor ligand-binding domain"/>
    <property type="match status" value="1"/>
</dbReference>